<dbReference type="Proteomes" id="UP000198287">
    <property type="component" value="Unassembled WGS sequence"/>
</dbReference>
<protein>
    <submittedName>
        <fullName evidence="2">Uncharacterized protein</fullName>
    </submittedName>
</protein>
<gene>
    <name evidence="2" type="ORF">Fcan01_18307</name>
</gene>
<feature type="transmembrane region" description="Helical" evidence="1">
    <location>
        <begin position="297"/>
        <end position="320"/>
    </location>
</feature>
<feature type="transmembrane region" description="Helical" evidence="1">
    <location>
        <begin position="263"/>
        <end position="285"/>
    </location>
</feature>
<evidence type="ECO:0000256" key="1">
    <source>
        <dbReference type="SAM" id="Phobius"/>
    </source>
</evidence>
<keyword evidence="3" id="KW-1185">Reference proteome</keyword>
<feature type="transmembrane region" description="Helical" evidence="1">
    <location>
        <begin position="47"/>
        <end position="67"/>
    </location>
</feature>
<keyword evidence="1" id="KW-1133">Transmembrane helix</keyword>
<proteinExistence type="predicted"/>
<feature type="transmembrane region" description="Helical" evidence="1">
    <location>
        <begin position="140"/>
        <end position="160"/>
    </location>
</feature>
<name>A0A226DP24_FOLCA</name>
<evidence type="ECO:0000313" key="2">
    <source>
        <dbReference type="EMBL" id="OXA46840.1"/>
    </source>
</evidence>
<keyword evidence="1" id="KW-0812">Transmembrane</keyword>
<feature type="transmembrane region" description="Helical" evidence="1">
    <location>
        <begin position="74"/>
        <end position="94"/>
    </location>
</feature>
<dbReference type="AlphaFoldDB" id="A0A226DP24"/>
<evidence type="ECO:0000313" key="3">
    <source>
        <dbReference type="Proteomes" id="UP000198287"/>
    </source>
</evidence>
<reference evidence="2 3" key="1">
    <citation type="submission" date="2015-12" db="EMBL/GenBank/DDBJ databases">
        <title>The genome of Folsomia candida.</title>
        <authorList>
            <person name="Faddeeva A."/>
            <person name="Derks M.F."/>
            <person name="Anvar Y."/>
            <person name="Smit S."/>
            <person name="Van Straalen N."/>
            <person name="Roelofs D."/>
        </authorList>
    </citation>
    <scope>NUCLEOTIDE SEQUENCE [LARGE SCALE GENOMIC DNA]</scope>
    <source>
        <strain evidence="2 3">VU population</strain>
        <tissue evidence="2">Whole body</tissue>
    </source>
</reference>
<organism evidence="2 3">
    <name type="scientific">Folsomia candida</name>
    <name type="common">Springtail</name>
    <dbReference type="NCBI Taxonomy" id="158441"/>
    <lineage>
        <taxon>Eukaryota</taxon>
        <taxon>Metazoa</taxon>
        <taxon>Ecdysozoa</taxon>
        <taxon>Arthropoda</taxon>
        <taxon>Hexapoda</taxon>
        <taxon>Collembola</taxon>
        <taxon>Entomobryomorpha</taxon>
        <taxon>Isotomoidea</taxon>
        <taxon>Isotomidae</taxon>
        <taxon>Proisotominae</taxon>
        <taxon>Folsomia</taxon>
    </lineage>
</organism>
<feature type="transmembrane region" description="Helical" evidence="1">
    <location>
        <begin position="211"/>
        <end position="231"/>
    </location>
</feature>
<dbReference type="EMBL" id="LNIX01000014">
    <property type="protein sequence ID" value="OXA46840.1"/>
    <property type="molecule type" value="Genomic_DNA"/>
</dbReference>
<comment type="caution">
    <text evidence="2">The sequence shown here is derived from an EMBL/GenBank/DDBJ whole genome shotgun (WGS) entry which is preliminary data.</text>
</comment>
<accession>A0A226DP24</accession>
<keyword evidence="1" id="KW-0472">Membrane</keyword>
<sequence length="388" mass="43640">MSFQSVLHVVNMQLNFLAKFGIRVIHFDPKGYQFYPACPTFWSRTKIGLAITTIIIHVLTGCHTIFLRNDDRKIFVELFTTAFAPGLVISSSILCYPKTFVYLMNTMLHFEDKCFQKMGYPPICEIAFLSQWSLALRMCAWSSLLISAFVPFGMVMITFYNPNIPPFIGSLLPTWSEDATLSVVFLHMAVILFQAWVFYALSIAICLNVGQILFAILLHVTMYTTALSRFLKFSSTKLTKIPVIFYQQLEIVVLHINLSYRRIVLPAILFYAVSVNVFCTYLTLANKLDLLEHIGNAIFPIMAAETGLALFGFGLIAALANKRSSRCINQMKSAPSSKAFRDGVILKKTVGGLVPLKIRYGNNFVSVYSPLVMNAFCTKGTARLLIMD</sequence>
<feature type="transmembrane region" description="Helical" evidence="1">
    <location>
        <begin position="181"/>
        <end position="205"/>
    </location>
</feature>